<dbReference type="Gene3D" id="6.20.250.60">
    <property type="match status" value="1"/>
</dbReference>
<comment type="caution">
    <text evidence="6">The sequence shown here is derived from an EMBL/GenBank/DDBJ whole genome shotgun (WGS) entry which is preliminary data.</text>
</comment>
<keyword evidence="7" id="KW-1185">Reference proteome</keyword>
<dbReference type="PANTHER" id="PTHR46316">
    <property type="entry name" value="SNF1-RELATED PROTEIN KINASE REGULATORY SUBUNIT BETA-1"/>
    <property type="match status" value="1"/>
</dbReference>
<dbReference type="Proteomes" id="UP000823749">
    <property type="component" value="Chromosome 13"/>
</dbReference>
<keyword evidence="4" id="KW-0472">Membrane</keyword>
<sequence length="260" mass="28706">MLKDEATVAGFEVPRSPDSSYSNVFPGSGDETRDPPMVPPQLQHTLLSYPTSRDAPASLPLPQNVILNHLYIENREPSRPVVALGITHRFRSKFVTVVLYKPVQRRGSTDYAAQIFGMRGRLWTLWILQTLGGVFCILLSRTNNLPTAITFMILFFVGAQSAGGATFGSIPLISRRSLGVISGMTGPAGTLDRWGSMFFGPTDDRVTGSEDCYYGAEWSEEGKEKGMHLGSLKFAENNRSERRRRVMLAATPPDSRPTHV</sequence>
<dbReference type="EMBL" id="JACTNZ010000013">
    <property type="protein sequence ID" value="KAG5515564.1"/>
    <property type="molecule type" value="Genomic_DNA"/>
</dbReference>
<dbReference type="SUPFAM" id="SSF160219">
    <property type="entry name" value="AMPKBI-like"/>
    <property type="match status" value="1"/>
</dbReference>
<accession>A0AAV6HPH6</accession>
<evidence type="ECO:0000256" key="3">
    <source>
        <dbReference type="SAM" id="MobiDB-lite"/>
    </source>
</evidence>
<evidence type="ECO:0000313" key="7">
    <source>
        <dbReference type="Proteomes" id="UP000823749"/>
    </source>
</evidence>
<feature type="transmembrane region" description="Helical" evidence="4">
    <location>
        <begin position="122"/>
        <end position="142"/>
    </location>
</feature>
<feature type="domain" description="Association with the SNF1 complex (ASC)" evidence="5">
    <location>
        <begin position="14"/>
        <end position="103"/>
    </location>
</feature>
<dbReference type="InterPro" id="IPR006828">
    <property type="entry name" value="ASC_dom"/>
</dbReference>
<dbReference type="PANTHER" id="PTHR46316:SF5">
    <property type="entry name" value="SNF1-RELATED PROTEIN KINASE REGULATORY SUBUNIT BETA-3"/>
    <property type="match status" value="1"/>
</dbReference>
<evidence type="ECO:0000259" key="5">
    <source>
        <dbReference type="SMART" id="SM01010"/>
    </source>
</evidence>
<reference evidence="6 7" key="1">
    <citation type="submission" date="2020-08" db="EMBL/GenBank/DDBJ databases">
        <title>Plant Genome Project.</title>
        <authorList>
            <person name="Zhang R.-G."/>
        </authorList>
    </citation>
    <scope>NUCLEOTIDE SEQUENCE [LARGE SCALE GENOMIC DNA]</scope>
    <source>
        <strain evidence="6">WSP0</strain>
        <tissue evidence="6">Leaf</tissue>
    </source>
</reference>
<keyword evidence="4" id="KW-0812">Transmembrane</keyword>
<dbReference type="InterPro" id="IPR037256">
    <property type="entry name" value="ASC_dom_sf"/>
</dbReference>
<protein>
    <recommendedName>
        <fullName evidence="5">Association with the SNF1 complex (ASC) domain-containing protein</fullName>
    </recommendedName>
</protein>
<keyword evidence="4" id="KW-1133">Transmembrane helix</keyword>
<proteinExistence type="inferred from homology"/>
<organism evidence="6 7">
    <name type="scientific">Rhododendron griersonianum</name>
    <dbReference type="NCBI Taxonomy" id="479676"/>
    <lineage>
        <taxon>Eukaryota</taxon>
        <taxon>Viridiplantae</taxon>
        <taxon>Streptophyta</taxon>
        <taxon>Embryophyta</taxon>
        <taxon>Tracheophyta</taxon>
        <taxon>Spermatophyta</taxon>
        <taxon>Magnoliopsida</taxon>
        <taxon>eudicotyledons</taxon>
        <taxon>Gunneridae</taxon>
        <taxon>Pentapetalae</taxon>
        <taxon>asterids</taxon>
        <taxon>Ericales</taxon>
        <taxon>Ericaceae</taxon>
        <taxon>Ericoideae</taxon>
        <taxon>Rhodoreae</taxon>
        <taxon>Rhododendron</taxon>
    </lineage>
</organism>
<evidence type="ECO:0000256" key="4">
    <source>
        <dbReference type="SAM" id="Phobius"/>
    </source>
</evidence>
<dbReference type="AlphaFoldDB" id="A0AAV6HPH6"/>
<dbReference type="InterPro" id="IPR036259">
    <property type="entry name" value="MFS_trans_sf"/>
</dbReference>
<dbReference type="GO" id="GO:0005737">
    <property type="term" value="C:cytoplasm"/>
    <property type="evidence" value="ECO:0007669"/>
    <property type="project" value="UniProtKB-ARBA"/>
</dbReference>
<evidence type="ECO:0000256" key="2">
    <source>
        <dbReference type="ARBA" id="ARBA00044504"/>
    </source>
</evidence>
<dbReference type="SMART" id="SM01010">
    <property type="entry name" value="AMPKBI"/>
    <property type="match status" value="1"/>
</dbReference>
<comment type="similarity">
    <text evidence="1">Belongs to the 5'-AMP-activated protein kinase beta subunit family.</text>
</comment>
<dbReference type="Pfam" id="PF04739">
    <property type="entry name" value="AMPKBI"/>
    <property type="match status" value="1"/>
</dbReference>
<feature type="region of interest" description="Disordered" evidence="3">
    <location>
        <begin position="1"/>
        <end position="37"/>
    </location>
</feature>
<gene>
    <name evidence="6" type="ORF">RHGRI_036569</name>
</gene>
<dbReference type="InterPro" id="IPR043554">
    <property type="entry name" value="KINB"/>
</dbReference>
<feature type="transmembrane region" description="Helical" evidence="4">
    <location>
        <begin position="148"/>
        <end position="173"/>
    </location>
</feature>
<dbReference type="SUPFAM" id="SSF103473">
    <property type="entry name" value="MFS general substrate transporter"/>
    <property type="match status" value="1"/>
</dbReference>
<comment type="similarity">
    <text evidence="2">Belongs to the major facilitator superfamily. Phosphate:H(+) symporter (TC 2.A.1.9) family.</text>
</comment>
<evidence type="ECO:0000313" key="6">
    <source>
        <dbReference type="EMBL" id="KAG5515564.1"/>
    </source>
</evidence>
<evidence type="ECO:0000256" key="1">
    <source>
        <dbReference type="ARBA" id="ARBA00010926"/>
    </source>
</evidence>
<name>A0AAV6HPH6_9ERIC</name>